<dbReference type="InterPro" id="IPR011078">
    <property type="entry name" value="PyrdxlP_homeostasis"/>
</dbReference>
<reference evidence="6 7" key="1">
    <citation type="submission" date="2019-01" db="EMBL/GenBank/DDBJ databases">
        <title>Vagococcus silagei sp. nov. isolated from brewer's grain.</title>
        <authorList>
            <person name="Guu J.-R."/>
        </authorList>
    </citation>
    <scope>NUCLEOTIDE SEQUENCE [LARGE SCALE GENOMIC DNA]</scope>
    <source>
        <strain evidence="6 7">2B-2</strain>
    </source>
</reference>
<dbReference type="PANTHER" id="PTHR10146:SF14">
    <property type="entry name" value="PYRIDOXAL PHOSPHATE HOMEOSTASIS PROTEIN"/>
    <property type="match status" value="1"/>
</dbReference>
<evidence type="ECO:0000313" key="7">
    <source>
        <dbReference type="Proteomes" id="UP000310506"/>
    </source>
</evidence>
<organism evidence="6 7">
    <name type="scientific">Vagococcus silagei</name>
    <dbReference type="NCBI Taxonomy" id="2508885"/>
    <lineage>
        <taxon>Bacteria</taxon>
        <taxon>Bacillati</taxon>
        <taxon>Bacillota</taxon>
        <taxon>Bacilli</taxon>
        <taxon>Lactobacillales</taxon>
        <taxon>Enterococcaceae</taxon>
        <taxon>Vagococcus</taxon>
    </lineage>
</organism>
<evidence type="ECO:0000256" key="2">
    <source>
        <dbReference type="HAMAP-Rule" id="MF_02087"/>
    </source>
</evidence>
<dbReference type="GO" id="GO:0030170">
    <property type="term" value="F:pyridoxal phosphate binding"/>
    <property type="evidence" value="ECO:0007669"/>
    <property type="project" value="UniProtKB-UniRule"/>
</dbReference>
<dbReference type="Gene3D" id="3.20.20.10">
    <property type="entry name" value="Alanine racemase"/>
    <property type="match status" value="1"/>
</dbReference>
<gene>
    <name evidence="6" type="ORF">ESZ54_07715</name>
</gene>
<dbReference type="PANTHER" id="PTHR10146">
    <property type="entry name" value="PROLINE SYNTHETASE CO-TRANSCRIBED BACTERIAL HOMOLOG PROTEIN"/>
    <property type="match status" value="1"/>
</dbReference>
<name>A0A4S3B5U3_9ENTE</name>
<evidence type="ECO:0000259" key="5">
    <source>
        <dbReference type="Pfam" id="PF01168"/>
    </source>
</evidence>
<proteinExistence type="inferred from homology"/>
<dbReference type="InterPro" id="IPR001608">
    <property type="entry name" value="Ala_racemase_N"/>
</dbReference>
<dbReference type="NCBIfam" id="TIGR00044">
    <property type="entry name" value="YggS family pyridoxal phosphate-dependent enzyme"/>
    <property type="match status" value="1"/>
</dbReference>
<dbReference type="HAMAP" id="MF_02087">
    <property type="entry name" value="PLP_homeostasis"/>
    <property type="match status" value="1"/>
</dbReference>
<feature type="modified residue" description="N6-(pyridoxal phosphate)lysine" evidence="2 3">
    <location>
        <position position="34"/>
    </location>
</feature>
<dbReference type="AlphaFoldDB" id="A0A4S3B5U3"/>
<dbReference type="EMBL" id="SDGV01000017">
    <property type="protein sequence ID" value="THB60846.1"/>
    <property type="molecule type" value="Genomic_DNA"/>
</dbReference>
<dbReference type="PIRSF" id="PIRSF004848">
    <property type="entry name" value="YBL036c_PLPDEIII"/>
    <property type="match status" value="1"/>
</dbReference>
<evidence type="ECO:0000313" key="6">
    <source>
        <dbReference type="EMBL" id="THB60846.1"/>
    </source>
</evidence>
<accession>A0A4S3B5U3</accession>
<dbReference type="CDD" id="cd00635">
    <property type="entry name" value="PLPDE_III_YBL036c_like"/>
    <property type="match status" value="1"/>
</dbReference>
<protein>
    <recommendedName>
        <fullName evidence="2">Pyridoxal phosphate homeostasis protein</fullName>
        <shortName evidence="2">PLP homeostasis protein</shortName>
    </recommendedName>
</protein>
<comment type="cofactor">
    <cofactor evidence="3">
        <name>pyridoxal 5'-phosphate</name>
        <dbReference type="ChEBI" id="CHEBI:597326"/>
    </cofactor>
</comment>
<comment type="function">
    <text evidence="2">Pyridoxal 5'-phosphate (PLP)-binding protein, which is involved in PLP homeostasis.</text>
</comment>
<evidence type="ECO:0000256" key="3">
    <source>
        <dbReference type="PIRSR" id="PIRSR004848-1"/>
    </source>
</evidence>
<comment type="similarity">
    <text evidence="2 4">Belongs to the pyridoxal phosphate-binding protein YggS/PROSC family.</text>
</comment>
<dbReference type="InterPro" id="IPR029066">
    <property type="entry name" value="PLP-binding_barrel"/>
</dbReference>
<dbReference type="Pfam" id="PF01168">
    <property type="entry name" value="Ala_racemase_N"/>
    <property type="match status" value="1"/>
</dbReference>
<dbReference type="Proteomes" id="UP000310506">
    <property type="component" value="Unassembled WGS sequence"/>
</dbReference>
<keyword evidence="1 2" id="KW-0663">Pyridoxal phosphate</keyword>
<dbReference type="SUPFAM" id="SSF51419">
    <property type="entry name" value="PLP-binding barrel"/>
    <property type="match status" value="1"/>
</dbReference>
<dbReference type="OrthoDB" id="9804072at2"/>
<evidence type="ECO:0000256" key="1">
    <source>
        <dbReference type="ARBA" id="ARBA00022898"/>
    </source>
</evidence>
<dbReference type="PROSITE" id="PS01211">
    <property type="entry name" value="UPF0001"/>
    <property type="match status" value="1"/>
</dbReference>
<feature type="domain" description="Alanine racemase N-terminal" evidence="5">
    <location>
        <begin position="6"/>
        <end position="221"/>
    </location>
</feature>
<dbReference type="RefSeq" id="WP_136137093.1">
    <property type="nucleotide sequence ID" value="NZ_SDGV01000017.1"/>
</dbReference>
<keyword evidence="7" id="KW-1185">Reference proteome</keyword>
<dbReference type="FunFam" id="3.20.20.10:FF:000011">
    <property type="entry name" value="Pyridoxal phosphate homeostasis protein"/>
    <property type="match status" value="1"/>
</dbReference>
<evidence type="ECO:0000256" key="4">
    <source>
        <dbReference type="RuleBase" id="RU004514"/>
    </source>
</evidence>
<sequence>MINTNVETIRQNIKVSCQKRQRDIEKVNLICVSKSVGVPDMETVFETGIRQFAENRVDALAEKQAHFKDSDIIWHFIGRLQRRKVKDVINTIDYFHALDSLKLAHEIQKRADTKIKCFVQVNISGETSKQGVSPEDLMKFVTELIEFDKIEVVGLMTMAPFEASEGELRLYFSELKRLQTILANKNYNHAPCQELSMGMSQDYQIAIEEGATFVRVGSAFFKK</sequence>
<comment type="caution">
    <text evidence="6">The sequence shown here is derived from an EMBL/GenBank/DDBJ whole genome shotgun (WGS) entry which is preliminary data.</text>
</comment>